<reference evidence="2 3" key="1">
    <citation type="submission" date="2013-07" db="EMBL/GenBank/DDBJ databases">
        <authorList>
            <consortium name="DOE Joint Genome Institute"/>
            <person name="Reeve W."/>
            <person name="Huntemann M."/>
            <person name="Han J."/>
            <person name="Chen A."/>
            <person name="Kyrpides N."/>
            <person name="Mavromatis K."/>
            <person name="Markowitz V."/>
            <person name="Palaniappan K."/>
            <person name="Ivanova N."/>
            <person name="Schaumberg A."/>
            <person name="Pati A."/>
            <person name="Liolios K."/>
            <person name="Nordberg H.P."/>
            <person name="Cantor M.N."/>
            <person name="Hua S.X."/>
            <person name="Woyke T."/>
        </authorList>
    </citation>
    <scope>NUCLEOTIDE SEQUENCE [LARGE SCALE GENOMIC DNA]</scope>
    <source>
        <strain evidence="2 3">DSM 43889</strain>
    </source>
</reference>
<accession>A0ABT1JHI9</accession>
<evidence type="ECO:0000259" key="1">
    <source>
        <dbReference type="Pfam" id="PF04149"/>
    </source>
</evidence>
<dbReference type="RefSeq" id="WP_026417068.1">
    <property type="nucleotide sequence ID" value="NZ_AUBJ02000001.1"/>
</dbReference>
<gene>
    <name evidence="2" type="ORF">G443_002243</name>
</gene>
<organism evidence="2 3">
    <name type="scientific">Actinoalloteichus caeruleus DSM 43889</name>
    <dbReference type="NCBI Taxonomy" id="1120930"/>
    <lineage>
        <taxon>Bacteria</taxon>
        <taxon>Bacillati</taxon>
        <taxon>Actinomycetota</taxon>
        <taxon>Actinomycetes</taxon>
        <taxon>Pseudonocardiales</taxon>
        <taxon>Pseudonocardiaceae</taxon>
        <taxon>Actinoalloteichus</taxon>
        <taxon>Actinoalloteichus cyanogriseus</taxon>
    </lineage>
</organism>
<keyword evidence="3" id="KW-1185">Reference proteome</keyword>
<feature type="domain" description="DUF397" evidence="1">
    <location>
        <begin position="9"/>
        <end position="61"/>
    </location>
</feature>
<evidence type="ECO:0000313" key="3">
    <source>
        <dbReference type="Proteomes" id="UP000791080"/>
    </source>
</evidence>
<evidence type="ECO:0000313" key="2">
    <source>
        <dbReference type="EMBL" id="MCP2331973.1"/>
    </source>
</evidence>
<dbReference type="Pfam" id="PF04149">
    <property type="entry name" value="DUF397"/>
    <property type="match status" value="1"/>
</dbReference>
<proteinExistence type="predicted"/>
<dbReference type="EMBL" id="AUBJ02000001">
    <property type="protein sequence ID" value="MCP2331973.1"/>
    <property type="molecule type" value="Genomic_DNA"/>
</dbReference>
<dbReference type="InterPro" id="IPR007278">
    <property type="entry name" value="DUF397"/>
</dbReference>
<dbReference type="Proteomes" id="UP000791080">
    <property type="component" value="Unassembled WGS sequence"/>
</dbReference>
<reference evidence="2 3" key="2">
    <citation type="submission" date="2022-06" db="EMBL/GenBank/DDBJ databases">
        <title>Genomic Encyclopedia of Type Strains, Phase I: the one thousand microbial genomes (KMG-I) project.</title>
        <authorList>
            <person name="Kyrpides N."/>
        </authorList>
    </citation>
    <scope>NUCLEOTIDE SEQUENCE [LARGE SCALE GENOMIC DNA]</scope>
    <source>
        <strain evidence="2 3">DSM 43889</strain>
    </source>
</reference>
<protein>
    <recommendedName>
        <fullName evidence="1">DUF397 domain-containing protein</fullName>
    </recommendedName>
</protein>
<comment type="caution">
    <text evidence="2">The sequence shown here is derived from an EMBL/GenBank/DDBJ whole genome shotgun (WGS) entry which is preliminary data.</text>
</comment>
<name>A0ABT1JHI9_ACTCY</name>
<sequence>MTTPQLSTARWRKSSHSTNNGMCVEIATGTGWAAIRDSKNPDGGALLLGPTQYRNFLRSLKNS</sequence>